<feature type="domain" description="Pyridoxamine kinase/Phosphomethylpyrimidine kinase" evidence="5">
    <location>
        <begin position="14"/>
        <end position="254"/>
    </location>
</feature>
<dbReference type="InterPro" id="IPR036409">
    <property type="entry name" value="Aldolase_II/adducin_N_sf"/>
</dbReference>
<evidence type="ECO:0000313" key="6">
    <source>
        <dbReference type="EMBL" id="AWR94270.1"/>
    </source>
</evidence>
<dbReference type="Pfam" id="PF08543">
    <property type="entry name" value="Phos_pyr_kin"/>
    <property type="match status" value="1"/>
</dbReference>
<evidence type="ECO:0000256" key="4">
    <source>
        <dbReference type="ARBA" id="ARBA00022840"/>
    </source>
</evidence>
<gene>
    <name evidence="6" type="primary">thiD</name>
    <name evidence="6" type="ORF">DFR85_06345</name>
</gene>
<dbReference type="InterPro" id="IPR029056">
    <property type="entry name" value="Ribokinase-like"/>
</dbReference>
<evidence type="ECO:0000256" key="3">
    <source>
        <dbReference type="ARBA" id="ARBA00022777"/>
    </source>
</evidence>
<dbReference type="GO" id="GO:0008902">
    <property type="term" value="F:hydroxymethylpyrimidine kinase activity"/>
    <property type="evidence" value="ECO:0007669"/>
    <property type="project" value="TreeGrafter"/>
</dbReference>
<keyword evidence="3 6" id="KW-0418">Kinase</keyword>
<dbReference type="InterPro" id="IPR002173">
    <property type="entry name" value="Carboh/pur_kinase_PfkB_CS"/>
</dbReference>
<dbReference type="InterPro" id="IPR013749">
    <property type="entry name" value="PM/HMP-P_kinase-1"/>
</dbReference>
<dbReference type="NCBIfam" id="TIGR00097">
    <property type="entry name" value="HMP-P_kinase"/>
    <property type="match status" value="1"/>
</dbReference>
<keyword evidence="7" id="KW-1185">Reference proteome</keyword>
<dbReference type="PANTHER" id="PTHR20858">
    <property type="entry name" value="PHOSPHOMETHYLPYRIMIDINE KINASE"/>
    <property type="match status" value="1"/>
</dbReference>
<dbReference type="SUPFAM" id="SSF53613">
    <property type="entry name" value="Ribokinase-like"/>
    <property type="match status" value="1"/>
</dbReference>
<sequence>MRTRPVAITIAGSDSGGGAGLQADLKTFTSLGVFGATIVTGLTAQNTIGVSKIYEVSPEFVEAQFDSVINDLKPKYAKTGMLASKEIINIVKKKILEYKLDLVLDPVMIAKSGDLLVKEDVIPSIKDLIKNSIIATPNKFEAEKILGGEIKSAEDLKIAAKNFYNSFSTNVVIKGGSKLGGMDYAIIDGEELELTYENVNTKNTHGSGDVFSAAITAYLAKGYSLKDAVINAKQFVSYSIKYSLDLGNGHGPVDPFAYPESIIEREISREIAEKLVEYLETHKDIVKKLLDQEEKLNIGVGTAYGDIATLAGGIIRYINWIKVDGPIVINYYDNLVTSILKETNKKIGISFSMSNRILSASEKGLIKISESGINSDTIIRNGKIILVADDLNDLIKKIEMITND</sequence>
<dbReference type="Gene3D" id="3.40.1190.20">
    <property type="match status" value="1"/>
</dbReference>
<keyword evidence="1" id="KW-0808">Transferase</keyword>
<dbReference type="GO" id="GO:0008972">
    <property type="term" value="F:phosphomethylpyrimidine kinase activity"/>
    <property type="evidence" value="ECO:0007669"/>
    <property type="project" value="InterPro"/>
</dbReference>
<keyword evidence="4" id="KW-0067">ATP-binding</keyword>
<dbReference type="Proteomes" id="UP000248044">
    <property type="component" value="Chromosome"/>
</dbReference>
<keyword evidence="2" id="KW-0547">Nucleotide-binding</keyword>
<dbReference type="OrthoDB" id="43786at2157"/>
<protein>
    <submittedName>
        <fullName evidence="6">Bifunctional hydroxymethylpyrimidine kinase/phosphomethylpyrimidine kinase</fullName>
    </submittedName>
</protein>
<accession>A0A2U9IE56</accession>
<dbReference type="EMBL" id="CP029289">
    <property type="protein sequence ID" value="AWR94270.1"/>
    <property type="molecule type" value="Genomic_DNA"/>
</dbReference>
<dbReference type="CDD" id="cd01169">
    <property type="entry name" value="HMPP_kinase"/>
    <property type="match status" value="1"/>
</dbReference>
<evidence type="ECO:0000313" key="7">
    <source>
        <dbReference type="Proteomes" id="UP000248044"/>
    </source>
</evidence>
<organism evidence="6 7">
    <name type="scientific">Acidianus brierleyi</name>
    <dbReference type="NCBI Taxonomy" id="41673"/>
    <lineage>
        <taxon>Archaea</taxon>
        <taxon>Thermoproteota</taxon>
        <taxon>Thermoprotei</taxon>
        <taxon>Sulfolobales</taxon>
        <taxon>Sulfolobaceae</taxon>
        <taxon>Acidianus</taxon>
    </lineage>
</organism>
<evidence type="ECO:0000256" key="1">
    <source>
        <dbReference type="ARBA" id="ARBA00022679"/>
    </source>
</evidence>
<dbReference type="GO" id="GO:0005524">
    <property type="term" value="F:ATP binding"/>
    <property type="evidence" value="ECO:0007669"/>
    <property type="project" value="UniProtKB-KW"/>
</dbReference>
<name>A0A2U9IE56_9CREN</name>
<evidence type="ECO:0000259" key="5">
    <source>
        <dbReference type="Pfam" id="PF08543"/>
    </source>
</evidence>
<dbReference type="RefSeq" id="WP_110270151.1">
    <property type="nucleotide sequence ID" value="NZ_CP029289.2"/>
</dbReference>
<dbReference type="FunFam" id="3.40.1190.20:FF:000003">
    <property type="entry name" value="Phosphomethylpyrimidine kinase ThiD"/>
    <property type="match status" value="1"/>
</dbReference>
<dbReference type="GO" id="GO:0009228">
    <property type="term" value="P:thiamine biosynthetic process"/>
    <property type="evidence" value="ECO:0007669"/>
    <property type="project" value="InterPro"/>
</dbReference>
<dbReference type="AlphaFoldDB" id="A0A2U9IE56"/>
<dbReference type="KEGG" id="abri:DFR85_06345"/>
<reference evidence="6 7" key="1">
    <citation type="submission" date="2018-05" db="EMBL/GenBank/DDBJ databases">
        <title>Complete Genome Sequences of Extremely Thermoacidophilic, Metal-Mobilizing Type-Strain Members of the Archaeal Family Sulfolobaceae: Acidianus brierleyi DSM-1651T, Acidianus sulfidivorans DSM-18786T, Metallosphaera hakonensis DSM-7519T, and Metallosphaera prunae DSM-10039T.</title>
        <authorList>
            <person name="Counts J.A."/>
            <person name="Kelly R.M."/>
        </authorList>
    </citation>
    <scope>NUCLEOTIDE SEQUENCE [LARGE SCALE GENOMIC DNA]</scope>
    <source>
        <strain evidence="6 7">DSM 1651</strain>
    </source>
</reference>
<dbReference type="PROSITE" id="PS00584">
    <property type="entry name" value="PFKB_KINASES_2"/>
    <property type="match status" value="1"/>
</dbReference>
<dbReference type="PANTHER" id="PTHR20858:SF17">
    <property type="entry name" value="HYDROXYMETHYLPYRIMIDINE_PHOSPHOMETHYLPYRIMIDINE KINASE THI20-RELATED"/>
    <property type="match status" value="1"/>
</dbReference>
<evidence type="ECO:0000256" key="2">
    <source>
        <dbReference type="ARBA" id="ARBA00022741"/>
    </source>
</evidence>
<dbReference type="GO" id="GO:0005829">
    <property type="term" value="C:cytosol"/>
    <property type="evidence" value="ECO:0007669"/>
    <property type="project" value="TreeGrafter"/>
</dbReference>
<dbReference type="GeneID" id="36831759"/>
<proteinExistence type="predicted"/>
<dbReference type="SUPFAM" id="SSF53639">
    <property type="entry name" value="AraD/HMP-PK domain-like"/>
    <property type="match status" value="1"/>
</dbReference>
<dbReference type="InterPro" id="IPR004399">
    <property type="entry name" value="HMP/HMP-P_kinase_dom"/>
</dbReference>